<dbReference type="AlphaFoldDB" id="A0A1G7CWN5"/>
<dbReference type="EMBL" id="FNAQ01000011">
    <property type="protein sequence ID" value="SDE43718.1"/>
    <property type="molecule type" value="Genomic_DNA"/>
</dbReference>
<comment type="cofactor">
    <cofactor evidence="1">
        <name>a divalent metal cation</name>
        <dbReference type="ChEBI" id="CHEBI:60240"/>
    </cofactor>
</comment>
<dbReference type="OrthoDB" id="9771229at2"/>
<dbReference type="Pfam" id="PF03755">
    <property type="entry name" value="YicC-like_N"/>
    <property type="match status" value="1"/>
</dbReference>
<dbReference type="PANTHER" id="PTHR30636:SF3">
    <property type="entry name" value="UPF0701 PROTEIN YICC"/>
    <property type="match status" value="1"/>
</dbReference>
<dbReference type="RefSeq" id="WP_092079016.1">
    <property type="nucleotide sequence ID" value="NZ_FNAQ01000011.1"/>
</dbReference>
<keyword evidence="2" id="KW-0540">Nuclease</keyword>
<organism evidence="8 9">
    <name type="scientific">Desulfuromonas thiophila</name>
    <dbReference type="NCBI Taxonomy" id="57664"/>
    <lineage>
        <taxon>Bacteria</taxon>
        <taxon>Pseudomonadati</taxon>
        <taxon>Thermodesulfobacteriota</taxon>
        <taxon>Desulfuromonadia</taxon>
        <taxon>Desulfuromonadales</taxon>
        <taxon>Desulfuromonadaceae</taxon>
        <taxon>Desulfuromonas</taxon>
    </lineage>
</organism>
<reference evidence="9" key="1">
    <citation type="submission" date="2016-10" db="EMBL/GenBank/DDBJ databases">
        <authorList>
            <person name="Varghese N."/>
            <person name="Submissions S."/>
        </authorList>
    </citation>
    <scope>NUCLEOTIDE SEQUENCE [LARGE SCALE GENOMIC DNA]</scope>
    <source>
        <strain evidence="9">DSM 8987</strain>
    </source>
</reference>
<dbReference type="InterPro" id="IPR013551">
    <property type="entry name" value="YicC-like_C"/>
</dbReference>
<dbReference type="InterPro" id="IPR005229">
    <property type="entry name" value="YicC/YloC-like"/>
</dbReference>
<evidence type="ECO:0000256" key="1">
    <source>
        <dbReference type="ARBA" id="ARBA00001968"/>
    </source>
</evidence>
<sequence>MNSMTGYGKGRQAGPDALYVVEIKTVNHRYGDITVKLPRALLFLEGSLRSRVSQRLARGKIDVYVSREPLAEGAVEQPALNVPLADAYMRLYREVAARYDLKAEVPLSLLCGQRDIVLLQEAATDEGQASEQLFAALDQALQALQAMRAREGAALAQDIGQRLEGLQPALAAIEARAAQVVAEWGERLRERIARLLTEVPVDEQRLAQEIALCADRCDISEEVVRFKSHLAQFRELLASDEPVGRQMDFLIQELNRETNTMGSKSNDAELTRQVVAIKAELEKMREQVQNVE</sequence>
<proteinExistence type="inferred from homology"/>
<name>A0A1G7CWN5_9BACT</name>
<feature type="domain" description="Endoribonuclease YicC-like N-terminal" evidence="6">
    <location>
        <begin position="1"/>
        <end position="156"/>
    </location>
</feature>
<feature type="domain" description="Endoribonuclease YicC-like C-terminal" evidence="7">
    <location>
        <begin position="173"/>
        <end position="292"/>
    </location>
</feature>
<evidence type="ECO:0000256" key="2">
    <source>
        <dbReference type="ARBA" id="ARBA00022722"/>
    </source>
</evidence>
<evidence type="ECO:0000313" key="9">
    <source>
        <dbReference type="Proteomes" id="UP000243205"/>
    </source>
</evidence>
<evidence type="ECO:0000256" key="5">
    <source>
        <dbReference type="ARBA" id="ARBA00035648"/>
    </source>
</evidence>
<keyword evidence="4" id="KW-0378">Hydrolase</keyword>
<accession>A0A1G7CWN5</accession>
<evidence type="ECO:0000256" key="4">
    <source>
        <dbReference type="ARBA" id="ARBA00022801"/>
    </source>
</evidence>
<gene>
    <name evidence="8" type="ORF">SAMN05661003_11117</name>
</gene>
<dbReference type="InterPro" id="IPR013527">
    <property type="entry name" value="YicC-like_N"/>
</dbReference>
<keyword evidence="9" id="KW-1185">Reference proteome</keyword>
<dbReference type="Pfam" id="PF08340">
    <property type="entry name" value="YicC-like_C"/>
    <property type="match status" value="1"/>
</dbReference>
<evidence type="ECO:0000259" key="7">
    <source>
        <dbReference type="Pfam" id="PF08340"/>
    </source>
</evidence>
<keyword evidence="3" id="KW-0255">Endonuclease</keyword>
<evidence type="ECO:0000313" key="8">
    <source>
        <dbReference type="EMBL" id="SDE43718.1"/>
    </source>
</evidence>
<dbReference type="Proteomes" id="UP000243205">
    <property type="component" value="Unassembled WGS sequence"/>
</dbReference>
<dbReference type="PANTHER" id="PTHR30636">
    <property type="entry name" value="UPF0701 PROTEIN YICC"/>
    <property type="match status" value="1"/>
</dbReference>
<evidence type="ECO:0000259" key="6">
    <source>
        <dbReference type="Pfam" id="PF03755"/>
    </source>
</evidence>
<dbReference type="GO" id="GO:0016787">
    <property type="term" value="F:hydrolase activity"/>
    <property type="evidence" value="ECO:0007669"/>
    <property type="project" value="UniProtKB-KW"/>
</dbReference>
<dbReference type="GO" id="GO:0004521">
    <property type="term" value="F:RNA endonuclease activity"/>
    <property type="evidence" value="ECO:0007669"/>
    <property type="project" value="InterPro"/>
</dbReference>
<comment type="similarity">
    <text evidence="5">Belongs to the YicC/YloC family.</text>
</comment>
<dbReference type="NCBIfam" id="TIGR00255">
    <property type="entry name" value="YicC/YloC family endoribonuclease"/>
    <property type="match status" value="1"/>
</dbReference>
<protein>
    <submittedName>
        <fullName evidence="8">TIGR00255 family protein</fullName>
    </submittedName>
</protein>
<dbReference type="STRING" id="57664.SAMN05661003_11117"/>
<evidence type="ECO:0000256" key="3">
    <source>
        <dbReference type="ARBA" id="ARBA00022759"/>
    </source>
</evidence>